<dbReference type="Gene3D" id="2.40.170.20">
    <property type="entry name" value="TonB-dependent receptor, beta-barrel domain"/>
    <property type="match status" value="1"/>
</dbReference>
<evidence type="ECO:0000256" key="4">
    <source>
        <dbReference type="ARBA" id="ARBA00022692"/>
    </source>
</evidence>
<evidence type="ECO:0000256" key="6">
    <source>
        <dbReference type="ARBA" id="ARBA00023077"/>
    </source>
</evidence>
<evidence type="ECO:0000256" key="3">
    <source>
        <dbReference type="ARBA" id="ARBA00022452"/>
    </source>
</evidence>
<gene>
    <name evidence="15" type="ORF">SAMN04488024_101578</name>
</gene>
<evidence type="ECO:0000256" key="7">
    <source>
        <dbReference type="ARBA" id="ARBA00023136"/>
    </source>
</evidence>
<dbReference type="Gene3D" id="2.170.130.10">
    <property type="entry name" value="TonB-dependent receptor, plug domain"/>
    <property type="match status" value="1"/>
</dbReference>
<evidence type="ECO:0000256" key="11">
    <source>
        <dbReference type="RuleBase" id="RU003357"/>
    </source>
</evidence>
<dbReference type="GO" id="GO:0044718">
    <property type="term" value="P:siderophore transmembrane transport"/>
    <property type="evidence" value="ECO:0007669"/>
    <property type="project" value="TreeGrafter"/>
</dbReference>
<dbReference type="RefSeq" id="WP_090764326.1">
    <property type="nucleotide sequence ID" value="NZ_FMZH01000001.1"/>
</dbReference>
<feature type="signal peptide" evidence="12">
    <location>
        <begin position="1"/>
        <end position="21"/>
    </location>
</feature>
<evidence type="ECO:0000313" key="15">
    <source>
        <dbReference type="EMBL" id="SDC23077.1"/>
    </source>
</evidence>
<dbReference type="GO" id="GO:0015344">
    <property type="term" value="F:siderophore uptake transmembrane transporter activity"/>
    <property type="evidence" value="ECO:0007669"/>
    <property type="project" value="TreeGrafter"/>
</dbReference>
<keyword evidence="9 10" id="KW-0998">Cell outer membrane</keyword>
<dbReference type="Pfam" id="PF07715">
    <property type="entry name" value="Plug"/>
    <property type="match status" value="1"/>
</dbReference>
<proteinExistence type="inferred from homology"/>
<reference evidence="16" key="1">
    <citation type="submission" date="2016-10" db="EMBL/GenBank/DDBJ databases">
        <authorList>
            <person name="Varghese N."/>
            <person name="Submissions S."/>
        </authorList>
    </citation>
    <scope>NUCLEOTIDE SEQUENCE [LARGE SCALE GENOMIC DNA]</scope>
    <source>
        <strain evidence="16">DSM 18609</strain>
    </source>
</reference>
<dbReference type="PANTHER" id="PTHR30069:SF29">
    <property type="entry name" value="HEMOGLOBIN AND HEMOGLOBIN-HAPTOGLOBIN-BINDING PROTEIN 1-RELATED"/>
    <property type="match status" value="1"/>
</dbReference>
<comment type="similarity">
    <text evidence="10 11">Belongs to the TonB-dependent receptor family.</text>
</comment>
<dbReference type="InterPro" id="IPR037066">
    <property type="entry name" value="Plug_dom_sf"/>
</dbReference>
<dbReference type="InterPro" id="IPR012910">
    <property type="entry name" value="Plug_dom"/>
</dbReference>
<feature type="domain" description="TonB-dependent receptor-like beta-barrel" evidence="13">
    <location>
        <begin position="314"/>
        <end position="747"/>
    </location>
</feature>
<feature type="domain" description="TonB-dependent receptor plug" evidence="14">
    <location>
        <begin position="124"/>
        <end position="225"/>
    </location>
</feature>
<evidence type="ECO:0000256" key="10">
    <source>
        <dbReference type="PROSITE-ProRule" id="PRU01360"/>
    </source>
</evidence>
<sequence length="778" mass="86945">MQIKKNLLIGIFIILCSTAYAQTGSLGGTIVDEAGKPLPGIAVKIKNSKLFTLSENDGNYIIAKVPVGKHTILFSGVGLKTLEKTISVQNGEQSTLDAKILTDAQQMETVQVYGRTKAEETNRQAFNVTAIDAKKLYNSTLDISSALDRVSGVRVRESGGVGSNFNLSLNGFSGNRIRYFIDGIPMDNFGSSFQINNIPVNLADRIEVYKGVVPMWLGSDALGGAINIVTAERAGSYLDASYAFGSFNTHRTVLNLGTTTKSGFTIQLNAFQNYSDNNYKVKVDAADINTGAYAVDAMVNRFHDTYHNETLITNVGVVNKSYADKLLLGITLGQNYKEIQTAARMVAVYGGFHTRGNIIMPSLKYRKANLIKGLDLTLNANYNLGREKRIDTLNGRFDWYGNFKPIGTNGESSRSLYNYQNNNGLVTATANYAISERHSLALSNVLNLFNRKGYDELRPLNTADEAPKRTNKNILGLGYSYAIRDKFSATAFGKYIYQNIVTTNTGINQPPIEKIGYGTALTYFFNRNFQVKASYELANRMPEANDIFGDLVNQEGNPNLKPEQSDNFNLGFSYDFAINKIHRFGINANGIYRYANDFIYTRLNSNQSKYVPDNRDGVRTYGGDAEIRYSYKNWLNAGITTTYQYLQNMQKVEAGYTGVSPLYLDQMPNIPYLFGNADVSVTLKDLGKKGNSLNIGYNLLYVHEFYLYWPSLGQQKYNIPQQWAHDVNAVYSMANGRYNIGLEAKNITDAFLYDNFSLQKPSRAFYLNIRYFFNKNRN</sequence>
<dbReference type="InterPro" id="IPR000531">
    <property type="entry name" value="Beta-barrel_TonB"/>
</dbReference>
<organism evidence="15 16">
    <name type="scientific">Pedobacter soli</name>
    <dbReference type="NCBI Taxonomy" id="390242"/>
    <lineage>
        <taxon>Bacteria</taxon>
        <taxon>Pseudomonadati</taxon>
        <taxon>Bacteroidota</taxon>
        <taxon>Sphingobacteriia</taxon>
        <taxon>Sphingobacteriales</taxon>
        <taxon>Sphingobacteriaceae</taxon>
        <taxon>Pedobacter</taxon>
    </lineage>
</organism>
<dbReference type="PANTHER" id="PTHR30069">
    <property type="entry name" value="TONB-DEPENDENT OUTER MEMBRANE RECEPTOR"/>
    <property type="match status" value="1"/>
</dbReference>
<evidence type="ECO:0000256" key="5">
    <source>
        <dbReference type="ARBA" id="ARBA00022729"/>
    </source>
</evidence>
<dbReference type="InterPro" id="IPR036942">
    <property type="entry name" value="Beta-barrel_TonB_sf"/>
</dbReference>
<dbReference type="GO" id="GO:0009279">
    <property type="term" value="C:cell outer membrane"/>
    <property type="evidence" value="ECO:0007669"/>
    <property type="project" value="UniProtKB-SubCell"/>
</dbReference>
<dbReference type="Proteomes" id="UP000199455">
    <property type="component" value="Unassembled WGS sequence"/>
</dbReference>
<dbReference type="GO" id="GO:0030246">
    <property type="term" value="F:carbohydrate binding"/>
    <property type="evidence" value="ECO:0007669"/>
    <property type="project" value="InterPro"/>
</dbReference>
<evidence type="ECO:0000313" key="16">
    <source>
        <dbReference type="Proteomes" id="UP000199455"/>
    </source>
</evidence>
<dbReference type="Pfam" id="PF00593">
    <property type="entry name" value="TonB_dep_Rec_b-barrel"/>
    <property type="match status" value="1"/>
</dbReference>
<evidence type="ECO:0000256" key="9">
    <source>
        <dbReference type="ARBA" id="ARBA00023237"/>
    </source>
</evidence>
<accession>A0A1G6JWI4</accession>
<dbReference type="STRING" id="390242.SAMN04488024_101578"/>
<keyword evidence="6 11" id="KW-0798">TonB box</keyword>
<dbReference type="SUPFAM" id="SSF56935">
    <property type="entry name" value="Porins"/>
    <property type="match status" value="1"/>
</dbReference>
<keyword evidence="8 15" id="KW-0675">Receptor</keyword>
<dbReference type="AlphaFoldDB" id="A0A1G6JWI4"/>
<keyword evidence="5 12" id="KW-0732">Signal</keyword>
<dbReference type="Gene3D" id="2.60.40.1120">
    <property type="entry name" value="Carboxypeptidase-like, regulatory domain"/>
    <property type="match status" value="1"/>
</dbReference>
<dbReference type="InterPro" id="IPR013784">
    <property type="entry name" value="Carb-bd-like_fold"/>
</dbReference>
<dbReference type="PROSITE" id="PS52016">
    <property type="entry name" value="TONB_DEPENDENT_REC_3"/>
    <property type="match status" value="1"/>
</dbReference>
<dbReference type="EMBL" id="FMZH01000001">
    <property type="protein sequence ID" value="SDC23077.1"/>
    <property type="molecule type" value="Genomic_DNA"/>
</dbReference>
<keyword evidence="2 10" id="KW-0813">Transport</keyword>
<evidence type="ECO:0000259" key="14">
    <source>
        <dbReference type="Pfam" id="PF07715"/>
    </source>
</evidence>
<name>A0A1G6JWI4_9SPHI</name>
<dbReference type="InterPro" id="IPR039426">
    <property type="entry name" value="TonB-dep_rcpt-like"/>
</dbReference>
<dbReference type="Pfam" id="PF13715">
    <property type="entry name" value="CarbopepD_reg_2"/>
    <property type="match status" value="1"/>
</dbReference>
<evidence type="ECO:0000256" key="1">
    <source>
        <dbReference type="ARBA" id="ARBA00004571"/>
    </source>
</evidence>
<protein>
    <submittedName>
        <fullName evidence="15">Outer membrane receptor proteins, mostly Fe transport</fullName>
    </submittedName>
</protein>
<evidence type="ECO:0000259" key="13">
    <source>
        <dbReference type="Pfam" id="PF00593"/>
    </source>
</evidence>
<dbReference type="SUPFAM" id="SSF49452">
    <property type="entry name" value="Starch-binding domain-like"/>
    <property type="match status" value="1"/>
</dbReference>
<keyword evidence="7 10" id="KW-0472">Membrane</keyword>
<keyword evidence="4 10" id="KW-0812">Transmembrane</keyword>
<feature type="chain" id="PRO_5011740951" evidence="12">
    <location>
        <begin position="22"/>
        <end position="778"/>
    </location>
</feature>
<keyword evidence="3 10" id="KW-1134">Transmembrane beta strand</keyword>
<comment type="subcellular location">
    <subcellularLocation>
        <location evidence="1 10">Cell outer membrane</location>
        <topology evidence="1 10">Multi-pass membrane protein</topology>
    </subcellularLocation>
</comment>
<evidence type="ECO:0000256" key="12">
    <source>
        <dbReference type="SAM" id="SignalP"/>
    </source>
</evidence>
<evidence type="ECO:0000256" key="2">
    <source>
        <dbReference type="ARBA" id="ARBA00022448"/>
    </source>
</evidence>
<keyword evidence="16" id="KW-1185">Reference proteome</keyword>
<evidence type="ECO:0000256" key="8">
    <source>
        <dbReference type="ARBA" id="ARBA00023170"/>
    </source>
</evidence>